<organism evidence="7 8">
    <name type="scientific">Undibacterium terreum</name>
    <dbReference type="NCBI Taxonomy" id="1224302"/>
    <lineage>
        <taxon>Bacteria</taxon>
        <taxon>Pseudomonadati</taxon>
        <taxon>Pseudomonadota</taxon>
        <taxon>Betaproteobacteria</taxon>
        <taxon>Burkholderiales</taxon>
        <taxon>Oxalobacteraceae</taxon>
        <taxon>Undibacterium</taxon>
    </lineage>
</organism>
<evidence type="ECO:0000313" key="8">
    <source>
        <dbReference type="Proteomes" id="UP000637423"/>
    </source>
</evidence>
<dbReference type="PANTHER" id="PTHR43780">
    <property type="entry name" value="1-AMINOCYCLOPROPANE-1-CARBOXYLATE DEAMINASE-RELATED"/>
    <property type="match status" value="1"/>
</dbReference>
<dbReference type="InterPro" id="IPR027278">
    <property type="entry name" value="ACCD_DCysDesulf"/>
</dbReference>
<reference evidence="7" key="2">
    <citation type="submission" date="2020-09" db="EMBL/GenBank/DDBJ databases">
        <authorList>
            <person name="Sun Q."/>
            <person name="Zhou Y."/>
        </authorList>
    </citation>
    <scope>NUCLEOTIDE SEQUENCE</scope>
    <source>
        <strain evidence="7">CGMCC 1.10998</strain>
    </source>
</reference>
<dbReference type="EMBL" id="BMED01000006">
    <property type="protein sequence ID" value="GGC96019.1"/>
    <property type="molecule type" value="Genomic_DNA"/>
</dbReference>
<gene>
    <name evidence="7" type="ORF">GCM10011396_49280</name>
</gene>
<evidence type="ECO:0000256" key="4">
    <source>
        <dbReference type="PIRSR" id="PIRSR006278-1"/>
    </source>
</evidence>
<dbReference type="GO" id="GO:0019148">
    <property type="term" value="F:D-cysteine desulfhydrase activity"/>
    <property type="evidence" value="ECO:0007669"/>
    <property type="project" value="TreeGrafter"/>
</dbReference>
<evidence type="ECO:0000256" key="2">
    <source>
        <dbReference type="ARBA" id="ARBA00008639"/>
    </source>
</evidence>
<keyword evidence="3 5" id="KW-0663">Pyridoxal phosphate</keyword>
<comment type="similarity">
    <text evidence="2">Belongs to the ACC deaminase/D-cysteine desulfhydrase family.</text>
</comment>
<feature type="active site" description="Nucleophile" evidence="4">
    <location>
        <position position="101"/>
    </location>
</feature>
<evidence type="ECO:0000256" key="5">
    <source>
        <dbReference type="PIRSR" id="PIRSR006278-2"/>
    </source>
</evidence>
<evidence type="ECO:0000256" key="3">
    <source>
        <dbReference type="ARBA" id="ARBA00022898"/>
    </source>
</evidence>
<dbReference type="Proteomes" id="UP000637423">
    <property type="component" value="Unassembled WGS sequence"/>
</dbReference>
<reference evidence="7" key="1">
    <citation type="journal article" date="2014" name="Int. J. Syst. Evol. Microbiol.">
        <title>Complete genome sequence of Corynebacterium casei LMG S-19264T (=DSM 44701T), isolated from a smear-ripened cheese.</title>
        <authorList>
            <consortium name="US DOE Joint Genome Institute (JGI-PGF)"/>
            <person name="Walter F."/>
            <person name="Albersmeier A."/>
            <person name="Kalinowski J."/>
            <person name="Ruckert C."/>
        </authorList>
    </citation>
    <scope>NUCLEOTIDE SEQUENCE</scope>
    <source>
        <strain evidence="7">CGMCC 1.10998</strain>
    </source>
</reference>
<evidence type="ECO:0000313" key="7">
    <source>
        <dbReference type="EMBL" id="GGC96019.1"/>
    </source>
</evidence>
<dbReference type="AlphaFoldDB" id="A0A916XS69"/>
<dbReference type="SUPFAM" id="SSF53686">
    <property type="entry name" value="Tryptophan synthase beta subunit-like PLP-dependent enzymes"/>
    <property type="match status" value="1"/>
</dbReference>
<dbReference type="PIRSF" id="PIRSF006278">
    <property type="entry name" value="ACCD_DCysDesulf"/>
    <property type="match status" value="1"/>
</dbReference>
<proteinExistence type="inferred from homology"/>
<name>A0A916XS69_9BURK</name>
<keyword evidence="8" id="KW-1185">Reference proteome</keyword>
<dbReference type="InterPro" id="IPR001926">
    <property type="entry name" value="TrpB-like_PALP"/>
</dbReference>
<dbReference type="PANTHER" id="PTHR43780:SF2">
    <property type="entry name" value="1-AMINOCYCLOPROPANE-1-CARBOXYLATE DEAMINASE-RELATED"/>
    <property type="match status" value="1"/>
</dbReference>
<comment type="cofactor">
    <cofactor evidence="1">
        <name>pyridoxal 5'-phosphate</name>
        <dbReference type="ChEBI" id="CHEBI:597326"/>
    </cofactor>
</comment>
<protein>
    <submittedName>
        <fullName evidence="7">1-aminocyclopropane-1-carboxylate deaminase</fullName>
    </submittedName>
</protein>
<feature type="domain" description="Tryptophan synthase beta chain-like PALP" evidence="6">
    <location>
        <begin position="39"/>
        <end position="322"/>
    </location>
</feature>
<sequence length="338" mass="37087">MHGHPDGENAAKLRHNPVFLLSQHLATAIAMPFPIFTSPCQLLSDASVLGRQVWVKRDDMLHAQVSGNKFRKLKFPLQRLQQLPQHSAKPVALITMGGPWSNHLHALAHAAKICGYPCLGLVRGPHVTDSATLDDCRRLGMEIRFVTREEYRALRDVPDQWRKHAGKDDHEWTWFPEGGSSAAALHGVAELVDELPFVPDTLVVACGTGATLSGLLAGMRGRGRVLGIAVLKNADYLRAEIARLLQQAGYPAYDNYELLTGFHHGGYAKVTDELLAFCRDFFARTGIPVEPVYTGKMFHALKQLTADGEFRPDESVVAVHTGGLQGARGFAAYQEQAG</sequence>
<evidence type="ECO:0000259" key="6">
    <source>
        <dbReference type="Pfam" id="PF00291"/>
    </source>
</evidence>
<evidence type="ECO:0000256" key="1">
    <source>
        <dbReference type="ARBA" id="ARBA00001933"/>
    </source>
</evidence>
<comment type="caution">
    <text evidence="7">The sequence shown here is derived from an EMBL/GenBank/DDBJ whole genome shotgun (WGS) entry which is preliminary data.</text>
</comment>
<feature type="modified residue" description="N6-(pyridoxal phosphate)lysine" evidence="5">
    <location>
        <position position="69"/>
    </location>
</feature>
<dbReference type="InterPro" id="IPR036052">
    <property type="entry name" value="TrpB-like_PALP_sf"/>
</dbReference>
<dbReference type="Pfam" id="PF00291">
    <property type="entry name" value="PALP"/>
    <property type="match status" value="1"/>
</dbReference>
<dbReference type="Gene3D" id="3.40.50.1100">
    <property type="match status" value="2"/>
</dbReference>
<accession>A0A916XS69</accession>